<dbReference type="InterPro" id="IPR012334">
    <property type="entry name" value="Pectin_lyas_fold"/>
</dbReference>
<sequence length="1354" mass="136404">MAGDRQGWRKSLLLALPLISRITLCSPAAAQIVPDGTLGAESSTVRQDNINGLPSDAIEGGAIRGANLFHSFQDFNIEEGRGAYFANPAAIENILTRVTGGNPSNILGTLGVLGNANLFLINPNGILFGPNARLDVRGSFVASTADSLLFDNGFDFSAANPQAPPLLTVNIPIGLRFREKAGSIGVQGSSLQVQLGKTLALVGGDVSLDGGLLLAPGGQVELGGLTGMGIVGLNGDGSLSFPDGIARADVSLTNEAFVDVTAGSGGSIAIDAQDIDVLGGSVLLTGIGAGLGSVGSQAGDITLNATGTTTVANNSFILNYADSGTLGNAGDVTIETGRLSVSDGSQVAALTFGKGDAGNLIVRASEVELIGTSADKRFSSGLFAQTQGTGAAGNITIDTGKLIVRDGAVVSSNTFSEGLGGTLTVTASESVELRGTKADGLLSGLFSGTSDAGTAGNLMITTEQLSVSGDGARVLNSTSGAGDAGNLTIATETLIIQDGGQVLTLTTGKGKAGNVTAIASESVELRGNAPDSRFPTLLGAQVAKEGEGNAGNMTIETGRLTIRDGAQVNNSTFGVGDAGNLIIRASEVEVIGESADGRFDSGIHAQVEIGAEGNAKDILIEAGRLTLRDGGQVSAATFGVGDGGNLTVRASEVELIGTAAIGRFPSRLRVRVEPGGEGNAGNLTIETERLIVRDGADVTADTAGKGNAGNLLIRARDSVEVIGASAFGSPSLLTTAVRRGSIGDAGDLRIKTGRLIVRDGGGVSTATFGRGNAGNLVIQARDTVSVDGGKGVEAGNFGENNLGVTVEKGAIGNGGDLIIEAGSLLTINGARLSASTAGEGNSGNIIIRARDTVSFDESFAFSAVDPGAVGNGGSIEIQTGSLSVTKGSRLVAATFGRGDAGNVIVRARDTVSFDGEGRSGSIRFTSGAFSNVRAEAIGDGGNVDIQTSSLSVTNGAELAATTFGRGNAGNIRVRADENVFLSNNSSISTVIGTEGVANQPSNIDIQTRQLSLTDGSQITASTAGQGDAGKITITANTFEATGGSRIQTNTASSGKAGDITLNLRDRLNLSASSIEASTASGSTGDGGNIFIDPNQVNLTDGAKISVNSQGQGNGGSIFLTADNLTLDKSSEISAATASREGGNITLQISDLLRLRNNSPISATAGGTGNGGNIAINTDFLVASDNSDITANAFAGRGGNIRITAQGIFLTPDSQITASSQLGVEGVVEINTPETDPSQGLVDLPETVVDPNQLIAQNACKKGAQSEFTITGRGGLPSTPEQVQTSDEVGVGLVEPAEESAATVTSPSISTAAKEIVPAQGWVRNEKGEVVLVAYNPARTGIQRQERNSATCQPR</sequence>
<dbReference type="SUPFAM" id="SSF51126">
    <property type="entry name" value="Pectin lyase-like"/>
    <property type="match status" value="8"/>
</dbReference>
<comment type="caution">
    <text evidence="3">The sequence shown here is derived from an EMBL/GenBank/DDBJ whole genome shotgun (WGS) entry which is preliminary data.</text>
</comment>
<gene>
    <name evidence="3" type="ORF">NIES593_19605</name>
</gene>
<evidence type="ECO:0000313" key="4">
    <source>
        <dbReference type="Proteomes" id="UP000186868"/>
    </source>
</evidence>
<reference evidence="3 4" key="1">
    <citation type="submission" date="2016-11" db="EMBL/GenBank/DDBJ databases">
        <title>Draft Genome Sequences of Nine Cyanobacterial Strains from Diverse Habitats.</title>
        <authorList>
            <person name="Zhu T."/>
            <person name="Hou S."/>
            <person name="Lu X."/>
            <person name="Hess W.R."/>
        </authorList>
    </citation>
    <scope>NUCLEOTIDE SEQUENCE [LARGE SCALE GENOMIC DNA]</scope>
    <source>
        <strain evidence="3 4">NIES-593</strain>
    </source>
</reference>
<dbReference type="InterPro" id="IPR008638">
    <property type="entry name" value="FhaB/CdiA-like_TPS"/>
</dbReference>
<dbReference type="NCBIfam" id="TIGR01901">
    <property type="entry name" value="adhes_NPXG"/>
    <property type="match status" value="1"/>
</dbReference>
<dbReference type="SMART" id="SM00912">
    <property type="entry name" value="Haemagg_act"/>
    <property type="match status" value="1"/>
</dbReference>
<evidence type="ECO:0000259" key="2">
    <source>
        <dbReference type="SMART" id="SM00912"/>
    </source>
</evidence>
<feature type="signal peptide" evidence="1">
    <location>
        <begin position="1"/>
        <end position="30"/>
    </location>
</feature>
<dbReference type="STRING" id="1921803.NIES593_19605"/>
<name>A0A1U7H9G3_9CYAN</name>
<dbReference type="Pfam" id="PF05860">
    <property type="entry name" value="TPS"/>
    <property type="match status" value="1"/>
</dbReference>
<dbReference type="Proteomes" id="UP000186868">
    <property type="component" value="Unassembled WGS sequence"/>
</dbReference>
<dbReference type="InterPro" id="IPR011050">
    <property type="entry name" value="Pectin_lyase_fold/virulence"/>
</dbReference>
<keyword evidence="1" id="KW-0732">Signal</keyword>
<feature type="domain" description="Filamentous haemagglutinin FhaB/tRNA nuclease CdiA-like TPS" evidence="2">
    <location>
        <begin position="42"/>
        <end position="151"/>
    </location>
</feature>
<keyword evidence="4" id="KW-1185">Reference proteome</keyword>
<accession>A0A1U7H9G3</accession>
<proteinExistence type="predicted"/>
<evidence type="ECO:0000313" key="3">
    <source>
        <dbReference type="EMBL" id="OKH20232.1"/>
    </source>
</evidence>
<organism evidence="3 4">
    <name type="scientific">Hydrococcus rivularis NIES-593</name>
    <dbReference type="NCBI Taxonomy" id="1921803"/>
    <lineage>
        <taxon>Bacteria</taxon>
        <taxon>Bacillati</taxon>
        <taxon>Cyanobacteriota</taxon>
        <taxon>Cyanophyceae</taxon>
        <taxon>Pleurocapsales</taxon>
        <taxon>Hydrococcaceae</taxon>
        <taxon>Hydrococcus</taxon>
    </lineage>
</organism>
<feature type="chain" id="PRO_5013024663" description="Filamentous haemagglutinin FhaB/tRNA nuclease CdiA-like TPS domain-containing protein" evidence="1">
    <location>
        <begin position="31"/>
        <end position="1354"/>
    </location>
</feature>
<dbReference type="EMBL" id="MRCB01000033">
    <property type="protein sequence ID" value="OKH20232.1"/>
    <property type="molecule type" value="Genomic_DNA"/>
</dbReference>
<evidence type="ECO:0000256" key="1">
    <source>
        <dbReference type="SAM" id="SignalP"/>
    </source>
</evidence>
<protein>
    <recommendedName>
        <fullName evidence="2">Filamentous haemagglutinin FhaB/tRNA nuclease CdiA-like TPS domain-containing protein</fullName>
    </recommendedName>
</protein>
<dbReference type="Gene3D" id="2.160.20.10">
    <property type="entry name" value="Single-stranded right-handed beta-helix, Pectin lyase-like"/>
    <property type="match status" value="4"/>
</dbReference>